<dbReference type="GO" id="GO:0005886">
    <property type="term" value="C:plasma membrane"/>
    <property type="evidence" value="ECO:0007669"/>
    <property type="project" value="TreeGrafter"/>
</dbReference>
<proteinExistence type="predicted"/>
<protein>
    <recommendedName>
        <fullName evidence="4">DUF445 domain-containing protein</fullName>
    </recommendedName>
</protein>
<sequence>MPTIALSVADEQRRRDFVRMRRIATSLLVIAALIFLATLHQGGFWGYVNAAAEAAMVGALADWFAVTALFRHPLGIPIPHTALVPKKKDTFARGLEDFVTGNFLTGEAARERFMSADVSRRLGVWLDDEENARRLADESAQVLSHALTRVEVEDLRTLVEHSVIPRLDDEPLSPVAGALLAEIVRDGLHHSLVDLLVIEAHAWLRDNPETFNAIVGERAPGWTPGWVNGMIADRAHLEAVSWVCAVRDDPDHRIRAALDDLLSDLARDMQQDPATMERLETLKSRLLTHPQTSDAALAIAEVLRAGLQRALEDPEGLLRSRIAKELRRLGERLTTEEDLRERVDARAGDAIAFMVDSYGGELAPIISQVIARWDGQEAAEKIELHVGRDLQFIRINGTLVGGLAGLLIHTFSQMVAG</sequence>
<evidence type="ECO:0000313" key="3">
    <source>
        <dbReference type="Proteomes" id="UP000008495"/>
    </source>
</evidence>
<dbReference type="EMBL" id="BAGZ01000005">
    <property type="protein sequence ID" value="GAB77319.1"/>
    <property type="molecule type" value="Genomic_DNA"/>
</dbReference>
<dbReference type="OrthoDB" id="9769590at2"/>
<keyword evidence="1" id="KW-0472">Membrane</keyword>
<dbReference type="Pfam" id="PF04286">
    <property type="entry name" value="DUF445"/>
    <property type="match status" value="1"/>
</dbReference>
<dbReference type="InterPro" id="IPR007383">
    <property type="entry name" value="DUF445"/>
</dbReference>
<comment type="caution">
    <text evidence="2">The sequence shown here is derived from an EMBL/GenBank/DDBJ whole genome shotgun (WGS) entry which is preliminary data.</text>
</comment>
<name>K6VKQ0_9MICO</name>
<dbReference type="AlphaFoldDB" id="K6VKQ0"/>
<gene>
    <name evidence="2" type="ORF">AUCHE_05_02240</name>
</gene>
<dbReference type="RefSeq" id="WP_006502071.1">
    <property type="nucleotide sequence ID" value="NZ_BAGZ01000005.1"/>
</dbReference>
<reference evidence="2 3" key="1">
    <citation type="submission" date="2012-08" db="EMBL/GenBank/DDBJ databases">
        <title>Whole genome shotgun sequence of Austwickia chelonae NBRC 105200.</title>
        <authorList>
            <person name="Yoshida I."/>
            <person name="Hosoyama A."/>
            <person name="Tsuchikane K."/>
            <person name="Katsumata H."/>
            <person name="Ando Y."/>
            <person name="Ohji S."/>
            <person name="Hamada M."/>
            <person name="Tamura T."/>
            <person name="Yamazoe A."/>
            <person name="Yamazaki S."/>
            <person name="Fujita N."/>
        </authorList>
    </citation>
    <scope>NUCLEOTIDE SEQUENCE [LARGE SCALE GENOMIC DNA]</scope>
    <source>
        <strain evidence="2 3">NBRC 105200</strain>
    </source>
</reference>
<evidence type="ECO:0000256" key="1">
    <source>
        <dbReference type="SAM" id="Phobius"/>
    </source>
</evidence>
<organism evidence="2 3">
    <name type="scientific">Austwickia chelonae NBRC 105200</name>
    <dbReference type="NCBI Taxonomy" id="1184607"/>
    <lineage>
        <taxon>Bacteria</taxon>
        <taxon>Bacillati</taxon>
        <taxon>Actinomycetota</taxon>
        <taxon>Actinomycetes</taxon>
        <taxon>Micrococcales</taxon>
        <taxon>Dermatophilaceae</taxon>
        <taxon>Austwickia</taxon>
    </lineage>
</organism>
<keyword evidence="1" id="KW-1133">Transmembrane helix</keyword>
<keyword evidence="3" id="KW-1185">Reference proteome</keyword>
<accession>K6VKQ0</accession>
<dbReference type="eggNOG" id="COG2733">
    <property type="taxonomic scope" value="Bacteria"/>
</dbReference>
<feature type="transmembrane region" description="Helical" evidence="1">
    <location>
        <begin position="23"/>
        <end position="44"/>
    </location>
</feature>
<evidence type="ECO:0000313" key="2">
    <source>
        <dbReference type="EMBL" id="GAB77319.1"/>
    </source>
</evidence>
<dbReference type="Proteomes" id="UP000008495">
    <property type="component" value="Unassembled WGS sequence"/>
</dbReference>
<dbReference type="PANTHER" id="PTHR38442:SF1">
    <property type="entry name" value="INNER MEMBRANE PROTEIN"/>
    <property type="match status" value="1"/>
</dbReference>
<dbReference type="PANTHER" id="PTHR38442">
    <property type="entry name" value="INNER MEMBRANE PROTEIN-RELATED"/>
    <property type="match status" value="1"/>
</dbReference>
<keyword evidence="1" id="KW-0812">Transmembrane</keyword>
<evidence type="ECO:0008006" key="4">
    <source>
        <dbReference type="Google" id="ProtNLM"/>
    </source>
</evidence>